<evidence type="ECO:0000256" key="1">
    <source>
        <dbReference type="SAM" id="MobiDB-lite"/>
    </source>
</evidence>
<evidence type="ECO:0000313" key="2">
    <source>
        <dbReference type="EMBL" id="KAL1883109.1"/>
    </source>
</evidence>
<comment type="caution">
    <text evidence="2">The sequence shown here is derived from an EMBL/GenBank/DDBJ whole genome shotgun (WGS) entry which is preliminary data.</text>
</comment>
<keyword evidence="3" id="KW-1185">Reference proteome</keyword>
<gene>
    <name evidence="2" type="ORF">VTK73DRAFT_9476</name>
</gene>
<evidence type="ECO:0008006" key="4">
    <source>
        <dbReference type="Google" id="ProtNLM"/>
    </source>
</evidence>
<accession>A0ABR3Y512</accession>
<sequence>MLSVLSSTYLPRSSHLPSQQGQCEHNFEQPTDYLSDNPPIMSHETNMSNNMRPDRSGSTSSTGSGGTSGRRRSSGLFESLSAQKRKDEPASLARRQSMNEQRPKAGIFGQMWDSFVRGNGQNAKK</sequence>
<protein>
    <recommendedName>
        <fullName evidence="4">Conidiation-specific protein 8</fullName>
    </recommendedName>
</protein>
<evidence type="ECO:0000313" key="3">
    <source>
        <dbReference type="Proteomes" id="UP001586593"/>
    </source>
</evidence>
<feature type="compositionally biased region" description="Polar residues" evidence="1">
    <location>
        <begin position="1"/>
        <end position="34"/>
    </location>
</feature>
<feature type="region of interest" description="Disordered" evidence="1">
    <location>
        <begin position="1"/>
        <end position="125"/>
    </location>
</feature>
<dbReference type="Proteomes" id="UP001586593">
    <property type="component" value="Unassembled WGS sequence"/>
</dbReference>
<reference evidence="2 3" key="1">
    <citation type="journal article" date="2024" name="Commun. Biol.">
        <title>Comparative genomic analysis of thermophilic fungi reveals convergent evolutionary adaptations and gene losses.</title>
        <authorList>
            <person name="Steindorff A.S."/>
            <person name="Aguilar-Pontes M.V."/>
            <person name="Robinson A.J."/>
            <person name="Andreopoulos B."/>
            <person name="LaButti K."/>
            <person name="Kuo A."/>
            <person name="Mondo S."/>
            <person name="Riley R."/>
            <person name="Otillar R."/>
            <person name="Haridas S."/>
            <person name="Lipzen A."/>
            <person name="Grimwood J."/>
            <person name="Schmutz J."/>
            <person name="Clum A."/>
            <person name="Reid I.D."/>
            <person name="Moisan M.C."/>
            <person name="Butler G."/>
            <person name="Nguyen T.T.M."/>
            <person name="Dewar K."/>
            <person name="Conant G."/>
            <person name="Drula E."/>
            <person name="Henrissat B."/>
            <person name="Hansel C."/>
            <person name="Singer S."/>
            <person name="Hutchinson M.I."/>
            <person name="de Vries R.P."/>
            <person name="Natvig D.O."/>
            <person name="Powell A.J."/>
            <person name="Tsang A."/>
            <person name="Grigoriev I.V."/>
        </authorList>
    </citation>
    <scope>NUCLEOTIDE SEQUENCE [LARGE SCALE GENOMIC DNA]</scope>
    <source>
        <strain evidence="2 3">ATCC 24622</strain>
    </source>
</reference>
<dbReference type="EMBL" id="JAZHXJ010000008">
    <property type="protein sequence ID" value="KAL1883109.1"/>
    <property type="molecule type" value="Genomic_DNA"/>
</dbReference>
<organism evidence="2 3">
    <name type="scientific">Phialemonium thermophilum</name>
    <dbReference type="NCBI Taxonomy" id="223376"/>
    <lineage>
        <taxon>Eukaryota</taxon>
        <taxon>Fungi</taxon>
        <taxon>Dikarya</taxon>
        <taxon>Ascomycota</taxon>
        <taxon>Pezizomycotina</taxon>
        <taxon>Sordariomycetes</taxon>
        <taxon>Sordariomycetidae</taxon>
        <taxon>Cephalothecales</taxon>
        <taxon>Cephalothecaceae</taxon>
        <taxon>Phialemonium</taxon>
    </lineage>
</organism>
<name>A0ABR3Y512_9PEZI</name>
<proteinExistence type="predicted"/>